<keyword evidence="4" id="KW-0418">Kinase</keyword>
<evidence type="ECO:0000313" key="5">
    <source>
        <dbReference type="Proteomes" id="UP000242146"/>
    </source>
</evidence>
<dbReference type="Gene3D" id="1.10.1820.10">
    <property type="entry name" value="protein kinase ck2 holoenzyme, chain C, domain 1"/>
    <property type="match status" value="1"/>
</dbReference>
<dbReference type="SUPFAM" id="SSF57798">
    <property type="entry name" value="Casein kinase II beta subunit"/>
    <property type="match status" value="1"/>
</dbReference>
<dbReference type="EMBL" id="MCGT01000003">
    <property type="protein sequence ID" value="ORX61700.1"/>
    <property type="molecule type" value="Genomic_DNA"/>
</dbReference>
<dbReference type="SMART" id="SM01085">
    <property type="entry name" value="CK_II_beta"/>
    <property type="match status" value="1"/>
</dbReference>
<dbReference type="InterPro" id="IPR035991">
    <property type="entry name" value="Casein_kinase_II_beta-like"/>
</dbReference>
<dbReference type="GO" id="GO:0004672">
    <property type="term" value="F:protein kinase activity"/>
    <property type="evidence" value="ECO:0007669"/>
    <property type="project" value="EnsemblFungi"/>
</dbReference>
<dbReference type="AlphaFoldDB" id="A0A1X2GUL9"/>
<evidence type="ECO:0000256" key="1">
    <source>
        <dbReference type="ARBA" id="ARBA00006941"/>
    </source>
</evidence>
<evidence type="ECO:0000256" key="2">
    <source>
        <dbReference type="ARBA" id="ARBA00045899"/>
    </source>
</evidence>
<dbReference type="InterPro" id="IPR016149">
    <property type="entry name" value="Casein_kin_II_reg-sub_N"/>
</dbReference>
<evidence type="ECO:0000256" key="3">
    <source>
        <dbReference type="RuleBase" id="RU361268"/>
    </source>
</evidence>
<dbReference type="PANTHER" id="PTHR11740:SF39">
    <property type="entry name" value="CASEIN KINASE II SUBUNIT BETA"/>
    <property type="match status" value="1"/>
</dbReference>
<accession>A0A1X2GUL9</accession>
<reference evidence="4 5" key="1">
    <citation type="submission" date="2016-07" db="EMBL/GenBank/DDBJ databases">
        <title>Pervasive Adenine N6-methylation of Active Genes in Fungi.</title>
        <authorList>
            <consortium name="DOE Joint Genome Institute"/>
            <person name="Mondo S.J."/>
            <person name="Dannebaum R.O."/>
            <person name="Kuo R.C."/>
            <person name="Labutti K."/>
            <person name="Haridas S."/>
            <person name="Kuo A."/>
            <person name="Salamov A."/>
            <person name="Ahrendt S.R."/>
            <person name="Lipzen A."/>
            <person name="Sullivan W."/>
            <person name="Andreopoulos W.B."/>
            <person name="Clum A."/>
            <person name="Lindquist E."/>
            <person name="Daum C."/>
            <person name="Ramamoorthy G.K."/>
            <person name="Gryganskyi A."/>
            <person name="Culley D."/>
            <person name="Magnuson J.K."/>
            <person name="James T.Y."/>
            <person name="O'Malley M.A."/>
            <person name="Stajich J.E."/>
            <person name="Spatafora J.W."/>
            <person name="Visel A."/>
            <person name="Grigoriev I.V."/>
        </authorList>
    </citation>
    <scope>NUCLEOTIDE SEQUENCE [LARGE SCALE GENOMIC DNA]</scope>
    <source>
        <strain evidence="4 5">NRRL 3301</strain>
    </source>
</reference>
<dbReference type="InterPro" id="IPR000704">
    <property type="entry name" value="Casein_kinase_II_reg-sub"/>
</dbReference>
<dbReference type="PANTHER" id="PTHR11740">
    <property type="entry name" value="CASEIN KINASE II SUBUNIT BETA"/>
    <property type="match status" value="1"/>
</dbReference>
<dbReference type="OrthoDB" id="2275560at2759"/>
<dbReference type="GO" id="GO:0005956">
    <property type="term" value="C:protein kinase CK2 complex"/>
    <property type="evidence" value="ECO:0007669"/>
    <property type="project" value="UniProtKB-UniRule"/>
</dbReference>
<comment type="similarity">
    <text evidence="1 3">Belongs to the casein kinase 2 subunit beta family.</text>
</comment>
<dbReference type="Proteomes" id="UP000242146">
    <property type="component" value="Unassembled WGS sequence"/>
</dbReference>
<dbReference type="PRINTS" id="PR00472">
    <property type="entry name" value="CASNKINASEII"/>
</dbReference>
<comment type="caution">
    <text evidence="4">The sequence shown here is derived from an EMBL/GenBank/DDBJ whole genome shotgun (WGS) entry which is preliminary data.</text>
</comment>
<evidence type="ECO:0000313" key="4">
    <source>
        <dbReference type="EMBL" id="ORX61700.1"/>
    </source>
</evidence>
<dbReference type="Pfam" id="PF01214">
    <property type="entry name" value="CK_II_beta"/>
    <property type="match status" value="1"/>
</dbReference>
<dbReference type="GO" id="GO:0090053">
    <property type="term" value="P:positive regulation of pericentric heterochromatin formation"/>
    <property type="evidence" value="ECO:0007669"/>
    <property type="project" value="EnsemblFungi"/>
</dbReference>
<gene>
    <name evidence="4" type="ORF">DM01DRAFT_1361410</name>
</gene>
<dbReference type="STRING" id="101127.A0A1X2GUL9"/>
<proteinExistence type="inferred from homology"/>
<comment type="function">
    <text evidence="2 3">Regulatory subunit of casein kinase II/CK2. As part of the kinase complex regulates the basal catalytic activity of the alpha subunit a constitutively active serine/threonine-protein kinase that phosphorylates a large number of substrates containing acidic residues C-terminal to the phosphorylated serine or threonine.</text>
</comment>
<dbReference type="GO" id="GO:0034456">
    <property type="term" value="C:UTP-C complex"/>
    <property type="evidence" value="ECO:0007669"/>
    <property type="project" value="TreeGrafter"/>
</dbReference>
<dbReference type="GO" id="GO:0043539">
    <property type="term" value="F:protein serine/threonine kinase activator activity"/>
    <property type="evidence" value="ECO:0007669"/>
    <property type="project" value="EnsemblFungi"/>
</dbReference>
<name>A0A1X2GUL9_9FUNG</name>
<sequence>MHFRFPKRQRWVDWLLNQSGNDYLCKIDLSYIEDRFNLTRLNEDIPHFYEEALEMMIDQFDYRDYSEATRVAIENAAQHLYGLIHARYIITNSGMSQMIAKYKKGVFGVCPRHYCDDQPLLPVGLSDLPQKKTVKMYCPRCTDVYQCSSPNHINLDGAYFGTTFAHLLLQSDPTLINDTSFQRYTPRIYGFKIASSQ</sequence>
<keyword evidence="5" id="KW-1185">Reference proteome</keyword>
<dbReference type="FunFam" id="2.20.25.20:FF:000001">
    <property type="entry name" value="Casein kinase II subunit beta"/>
    <property type="match status" value="1"/>
</dbReference>
<organism evidence="4 5">
    <name type="scientific">Hesseltinella vesiculosa</name>
    <dbReference type="NCBI Taxonomy" id="101127"/>
    <lineage>
        <taxon>Eukaryota</taxon>
        <taxon>Fungi</taxon>
        <taxon>Fungi incertae sedis</taxon>
        <taxon>Mucoromycota</taxon>
        <taxon>Mucoromycotina</taxon>
        <taxon>Mucoromycetes</taxon>
        <taxon>Mucorales</taxon>
        <taxon>Cunninghamellaceae</taxon>
        <taxon>Hesseltinella</taxon>
    </lineage>
</organism>
<comment type="subunit">
    <text evidence="3">Tetramer of two alpha and two beta subunits.</text>
</comment>
<dbReference type="FunFam" id="1.10.1820.10:FF:000005">
    <property type="entry name" value="Casein kinase II subunit beta"/>
    <property type="match status" value="1"/>
</dbReference>
<dbReference type="GO" id="GO:0000122">
    <property type="term" value="P:negative regulation of transcription by RNA polymerase II"/>
    <property type="evidence" value="ECO:0007669"/>
    <property type="project" value="EnsemblFungi"/>
</dbReference>
<dbReference type="Gene3D" id="2.20.25.20">
    <property type="match status" value="1"/>
</dbReference>
<keyword evidence="4" id="KW-0808">Transferase</keyword>
<protein>
    <recommendedName>
        <fullName evidence="3">Casein kinase II subunit beta</fullName>
        <shortName evidence="3">CK II beta</shortName>
    </recommendedName>
</protein>
<dbReference type="GO" id="GO:0090055">
    <property type="term" value="P:positive regulation of silent mating-type cassette heterochromatin formation"/>
    <property type="evidence" value="ECO:0007669"/>
    <property type="project" value="EnsemblFungi"/>
</dbReference>
<dbReference type="GO" id="GO:0006359">
    <property type="term" value="P:regulation of transcription by RNA polymerase III"/>
    <property type="evidence" value="ECO:0007669"/>
    <property type="project" value="TreeGrafter"/>
</dbReference>
<dbReference type="GO" id="GO:0005737">
    <property type="term" value="C:cytoplasm"/>
    <property type="evidence" value="ECO:0007669"/>
    <property type="project" value="TreeGrafter"/>
</dbReference>